<proteinExistence type="predicted"/>
<comment type="caution">
    <text evidence="2">The sequence shown here is derived from an EMBL/GenBank/DDBJ whole genome shotgun (WGS) entry which is preliminary data.</text>
</comment>
<dbReference type="PANTHER" id="PTHR47585:SF1">
    <property type="entry name" value="DUF1446 DOMAIN-CONTAINING PROTEIN"/>
    <property type="match status" value="1"/>
</dbReference>
<evidence type="ECO:0000313" key="3">
    <source>
        <dbReference type="Proteomes" id="UP000284375"/>
    </source>
</evidence>
<accession>A0A423W8N5</accession>
<gene>
    <name evidence="2" type="ORF">VSDG_02979</name>
</gene>
<feature type="domain" description="AtuA-like ferredoxin-fold" evidence="1">
    <location>
        <begin position="70"/>
        <end position="166"/>
    </location>
</feature>
<keyword evidence="3" id="KW-1185">Reference proteome</keyword>
<evidence type="ECO:0000313" key="2">
    <source>
        <dbReference type="EMBL" id="ROV99716.1"/>
    </source>
</evidence>
<dbReference type="PANTHER" id="PTHR47585">
    <property type="match status" value="1"/>
</dbReference>
<dbReference type="AlphaFoldDB" id="A0A423W8N5"/>
<sequence length="184" mass="20803">MRTAIPRPYIAYYPALWPQSDIEECLHFVNPDNATESFATSQPPAFEDLGERQSYDADPFVPANTELREVRLGDVALGRSGDKGANLNFGLFVHTRAEWDWLRSYMSRAKVEELLGDDWKPDYSIERVEFLNIFAVHFVVYGILGRGVSSSKRLDGFGKGFIDYFRDKVVQVPVSIVNGTTTAE</sequence>
<dbReference type="InterPro" id="IPR056362">
    <property type="entry name" value="AtuA-like_ferredoxin_dom"/>
</dbReference>
<dbReference type="EMBL" id="LJZO01000010">
    <property type="protein sequence ID" value="ROV99716.1"/>
    <property type="molecule type" value="Genomic_DNA"/>
</dbReference>
<reference evidence="2 3" key="1">
    <citation type="submission" date="2015-09" db="EMBL/GenBank/DDBJ databases">
        <title>Host preference determinants of Valsa canker pathogens revealed by comparative genomics.</title>
        <authorList>
            <person name="Yin Z."/>
            <person name="Huang L."/>
        </authorList>
    </citation>
    <scope>NUCLEOTIDE SEQUENCE [LARGE SCALE GENOMIC DNA]</scope>
    <source>
        <strain evidence="2 3">YSFL</strain>
    </source>
</reference>
<dbReference type="Proteomes" id="UP000284375">
    <property type="component" value="Unassembled WGS sequence"/>
</dbReference>
<dbReference type="Pfam" id="PF23544">
    <property type="entry name" value="AtuA_ferredoxin"/>
    <property type="match status" value="1"/>
</dbReference>
<dbReference type="STRING" id="252740.A0A423W8N5"/>
<evidence type="ECO:0000259" key="1">
    <source>
        <dbReference type="Pfam" id="PF23544"/>
    </source>
</evidence>
<dbReference type="OrthoDB" id="10265871at2759"/>
<name>A0A423W8N5_CYTCH</name>
<protein>
    <recommendedName>
        <fullName evidence="1">AtuA-like ferredoxin-fold domain-containing protein</fullName>
    </recommendedName>
</protein>
<organism evidence="2 3">
    <name type="scientific">Cytospora chrysosperma</name>
    <name type="common">Cytospora canker fungus</name>
    <name type="synonym">Sphaeria chrysosperma</name>
    <dbReference type="NCBI Taxonomy" id="252740"/>
    <lineage>
        <taxon>Eukaryota</taxon>
        <taxon>Fungi</taxon>
        <taxon>Dikarya</taxon>
        <taxon>Ascomycota</taxon>
        <taxon>Pezizomycotina</taxon>
        <taxon>Sordariomycetes</taxon>
        <taxon>Sordariomycetidae</taxon>
        <taxon>Diaporthales</taxon>
        <taxon>Cytosporaceae</taxon>
        <taxon>Cytospora</taxon>
    </lineage>
</organism>